<evidence type="ECO:0000313" key="3">
    <source>
        <dbReference type="Proteomes" id="UP000031975"/>
    </source>
</evidence>
<dbReference type="AlphaFoldDB" id="A0A0C2ZLJ2"/>
<protein>
    <submittedName>
        <fullName evidence="2">Membrane protein</fullName>
    </submittedName>
</protein>
<dbReference type="EMBL" id="JXQB01000001">
    <property type="protein sequence ID" value="KIM13790.1"/>
    <property type="molecule type" value="Genomic_DNA"/>
</dbReference>
<proteinExistence type="predicted"/>
<name>A0A0C2ZLJ2_MYCCA</name>
<feature type="transmembrane region" description="Helical" evidence="1">
    <location>
        <begin position="65"/>
        <end position="84"/>
    </location>
</feature>
<accession>A0A0C2ZLJ2</accession>
<dbReference type="RefSeq" id="WP_011387069.1">
    <property type="nucleotide sequence ID" value="NZ_CP101903.1"/>
</dbReference>
<comment type="caution">
    <text evidence="2">The sequence shown here is derived from an EMBL/GenBank/DDBJ whole genome shotgun (WGS) entry which is preliminary data.</text>
</comment>
<keyword evidence="1" id="KW-1133">Transmembrane helix</keyword>
<dbReference type="NCBIfam" id="NF045889">
    <property type="entry name" value="ICE_Mbov_0396_TM"/>
    <property type="match status" value="1"/>
</dbReference>
<keyword evidence="1" id="KW-0472">Membrane</keyword>
<evidence type="ECO:0000256" key="1">
    <source>
        <dbReference type="SAM" id="Phobius"/>
    </source>
</evidence>
<reference evidence="2 3" key="1">
    <citation type="submission" date="2015-01" db="EMBL/GenBank/DDBJ databases">
        <title>Draft Genome Sequence of Mycoplasma capricolum subsp. capricolum str. GM508D.</title>
        <authorList>
            <person name="Calcutt M.J."/>
            <person name="Foecking M.F."/>
        </authorList>
    </citation>
    <scope>NUCLEOTIDE SEQUENCE [LARGE SCALE GENOMIC DNA]</scope>
    <source>
        <strain evidence="2 3">GM508D</strain>
    </source>
</reference>
<feature type="transmembrane region" description="Helical" evidence="1">
    <location>
        <begin position="243"/>
        <end position="260"/>
    </location>
</feature>
<feature type="transmembrane region" description="Helical" evidence="1">
    <location>
        <begin position="105"/>
        <end position="126"/>
    </location>
</feature>
<organism evidence="2 3">
    <name type="scientific">Mycoplasma capricolum subsp. capricolum</name>
    <dbReference type="NCBI Taxonomy" id="40479"/>
    <lineage>
        <taxon>Bacteria</taxon>
        <taxon>Bacillati</taxon>
        <taxon>Mycoplasmatota</taxon>
        <taxon>Mollicutes</taxon>
        <taxon>Mycoplasmataceae</taxon>
        <taxon>Mycoplasma</taxon>
    </lineage>
</organism>
<feature type="transmembrane region" description="Helical" evidence="1">
    <location>
        <begin position="12"/>
        <end position="45"/>
    </location>
</feature>
<dbReference type="NCBIfam" id="NF045848">
    <property type="entry name" value="MMCAP2_0566_fam"/>
    <property type="match status" value="1"/>
</dbReference>
<dbReference type="GeneID" id="23778869"/>
<sequence length="391" mass="44730">MLIDIKSAISDGFWWLFIGSILHIFNGIEKVLNFLIFDLGALLLFGKSGFRELNWNTIPVPKEFLYFLGFAAIVGLAVFFIQLIKGYFKGGESLKTNFINSIKGFWKATFALLVIPLLLVGITFLFRGVGYLINLIFKNNQETSLTGQLYYFGFRNSYLKSIFLKQFNENSFSAPYHWLYGGDWSPTISIIATWACVFSLYKIISNMGVKLEKMFALALISPIPAIMQIRDNGEKLANWKNEFEKIVFGVIGGYFSYFLFERLLEYIMKIENVLAYSGNLNSTLILILQLGLILGLTRLIFSFSNYIRDLFTFNATLSSEISDGHSNTSNPIAKVLSYTPIGLAASIIKNTFNAKYNRRATAKVNEKTKIRMQKKRINQNKKKWEKTWKTH</sequence>
<keyword evidence="1" id="KW-0812">Transmembrane</keyword>
<evidence type="ECO:0000313" key="2">
    <source>
        <dbReference type="EMBL" id="KIM13790.1"/>
    </source>
</evidence>
<gene>
    <name evidence="2" type="ORF">MCGM508_01705</name>
</gene>
<feature type="transmembrane region" description="Helical" evidence="1">
    <location>
        <begin position="280"/>
        <end position="301"/>
    </location>
</feature>
<dbReference type="Proteomes" id="UP000031975">
    <property type="component" value="Unassembled WGS sequence"/>
</dbReference>
<feature type="transmembrane region" description="Helical" evidence="1">
    <location>
        <begin position="184"/>
        <end position="204"/>
    </location>
</feature>